<keyword evidence="1" id="KW-1133">Transmembrane helix</keyword>
<evidence type="ECO:0000313" key="3">
    <source>
        <dbReference type="EMBL" id="CAF3728491.1"/>
    </source>
</evidence>
<keyword evidence="1" id="KW-0812">Transmembrane</keyword>
<feature type="non-terminal residue" evidence="3">
    <location>
        <position position="1"/>
    </location>
</feature>
<evidence type="ECO:0000313" key="4">
    <source>
        <dbReference type="Proteomes" id="UP000682733"/>
    </source>
</evidence>
<dbReference type="EMBL" id="CAJNOK010004942">
    <property type="protein sequence ID" value="CAF0955040.1"/>
    <property type="molecule type" value="Genomic_DNA"/>
</dbReference>
<name>A0A8S2I817_9BILA</name>
<sequence length="79" mass="9082">MTNIEEMFQNSETLHISENDPKRKQTGFYIAKKLFWPLLIFLIATFIVLFVLTIYYGVKQGKNGLIDDGASDLHKTITT</sequence>
<gene>
    <name evidence="2" type="ORF">OVA965_LOCUS12340</name>
    <name evidence="3" type="ORF">TMI583_LOCUS12345</name>
</gene>
<dbReference type="Proteomes" id="UP000682733">
    <property type="component" value="Unassembled WGS sequence"/>
</dbReference>
<proteinExistence type="predicted"/>
<comment type="caution">
    <text evidence="3">The sequence shown here is derived from an EMBL/GenBank/DDBJ whole genome shotgun (WGS) entry which is preliminary data.</text>
</comment>
<evidence type="ECO:0000256" key="1">
    <source>
        <dbReference type="SAM" id="Phobius"/>
    </source>
</evidence>
<protein>
    <submittedName>
        <fullName evidence="3">Uncharacterized protein</fullName>
    </submittedName>
</protein>
<keyword evidence="1" id="KW-0472">Membrane</keyword>
<accession>A0A8S2I817</accession>
<dbReference type="EMBL" id="CAJOBA010004948">
    <property type="protein sequence ID" value="CAF3728491.1"/>
    <property type="molecule type" value="Genomic_DNA"/>
</dbReference>
<dbReference type="Proteomes" id="UP000677228">
    <property type="component" value="Unassembled WGS sequence"/>
</dbReference>
<feature type="transmembrane region" description="Helical" evidence="1">
    <location>
        <begin position="34"/>
        <end position="58"/>
    </location>
</feature>
<evidence type="ECO:0000313" key="2">
    <source>
        <dbReference type="EMBL" id="CAF0955040.1"/>
    </source>
</evidence>
<dbReference type="AlphaFoldDB" id="A0A8S2I817"/>
<organism evidence="3 4">
    <name type="scientific">Didymodactylos carnosus</name>
    <dbReference type="NCBI Taxonomy" id="1234261"/>
    <lineage>
        <taxon>Eukaryota</taxon>
        <taxon>Metazoa</taxon>
        <taxon>Spiralia</taxon>
        <taxon>Gnathifera</taxon>
        <taxon>Rotifera</taxon>
        <taxon>Eurotatoria</taxon>
        <taxon>Bdelloidea</taxon>
        <taxon>Philodinida</taxon>
        <taxon>Philodinidae</taxon>
        <taxon>Didymodactylos</taxon>
    </lineage>
</organism>
<reference evidence="3" key="1">
    <citation type="submission" date="2021-02" db="EMBL/GenBank/DDBJ databases">
        <authorList>
            <person name="Nowell W R."/>
        </authorList>
    </citation>
    <scope>NUCLEOTIDE SEQUENCE</scope>
</reference>